<evidence type="ECO:0000313" key="11">
    <source>
        <dbReference type="Proteomes" id="UP000060390"/>
    </source>
</evidence>
<feature type="transmembrane region" description="Helical" evidence="6">
    <location>
        <begin position="161"/>
        <end position="190"/>
    </location>
</feature>
<evidence type="ECO:0000256" key="3">
    <source>
        <dbReference type="ARBA" id="ARBA00022692"/>
    </source>
</evidence>
<dbReference type="PATRIC" id="fig|1604004.4.peg.1244"/>
<feature type="domain" description="Cation efflux protein transmembrane" evidence="7">
    <location>
        <begin position="13"/>
        <end position="205"/>
    </location>
</feature>
<dbReference type="PANTHER" id="PTHR43840">
    <property type="entry name" value="MITOCHONDRIAL METAL TRANSPORTER 1-RELATED"/>
    <property type="match status" value="1"/>
</dbReference>
<dbReference type="InterPro" id="IPR027470">
    <property type="entry name" value="Cation_efflux_CTD"/>
</dbReference>
<dbReference type="AlphaFoldDB" id="A0A0F7PC01"/>
<feature type="transmembrane region" description="Helical" evidence="6">
    <location>
        <begin position="79"/>
        <end position="98"/>
    </location>
</feature>
<dbReference type="NCBIfam" id="TIGR01297">
    <property type="entry name" value="CDF"/>
    <property type="match status" value="1"/>
</dbReference>
<dbReference type="KEGG" id="hsf:HLASA_1171"/>
<feature type="transmembrane region" description="Helical" evidence="6">
    <location>
        <begin position="20"/>
        <end position="39"/>
    </location>
</feature>
<dbReference type="KEGG" id="hsu:HLASF_1183"/>
<dbReference type="Pfam" id="PF01545">
    <property type="entry name" value="Cation_efflux"/>
    <property type="match status" value="1"/>
</dbReference>
<evidence type="ECO:0000313" key="12">
    <source>
        <dbReference type="Proteomes" id="UP000069906"/>
    </source>
</evidence>
<evidence type="ECO:0000256" key="5">
    <source>
        <dbReference type="ARBA" id="ARBA00023136"/>
    </source>
</evidence>
<dbReference type="GO" id="GO:0016020">
    <property type="term" value="C:membrane"/>
    <property type="evidence" value="ECO:0007669"/>
    <property type="project" value="UniProtKB-SubCell"/>
</dbReference>
<feature type="domain" description="Cation efflux protein cytoplasmic" evidence="8">
    <location>
        <begin position="209"/>
        <end position="285"/>
    </location>
</feature>
<keyword evidence="3 6" id="KW-0812">Transmembrane</keyword>
<reference evidence="10 11" key="3">
    <citation type="journal article" date="2016" name="Stand. Genomic Sci.">
        <title>Complete genome sequence of 'Halanaeroarchaeum sulfurireducens' M27-SA2, a sulfur-reducing and acetate-oxidizing haloarchaeon from the deep-sea hypersaline anoxic lake Medee.</title>
        <authorList>
            <person name="Messina E."/>
            <person name="Sorokin D.Y."/>
            <person name="Kublanov I.V."/>
            <person name="Toshchakov S."/>
            <person name="Lopatina A."/>
            <person name="Arcadi E."/>
            <person name="Smedile F."/>
            <person name="La Spada G."/>
            <person name="La Cono V."/>
            <person name="Yakimov M.M."/>
        </authorList>
    </citation>
    <scope>NUCLEOTIDE SEQUENCE [LARGE SCALE GENOMIC DNA]</scope>
    <source>
        <strain evidence="10 11">M27-SA2</strain>
    </source>
</reference>
<organism evidence="9 12">
    <name type="scientific">Halanaeroarchaeum sulfurireducens</name>
    <dbReference type="NCBI Taxonomy" id="1604004"/>
    <lineage>
        <taxon>Archaea</taxon>
        <taxon>Methanobacteriati</taxon>
        <taxon>Methanobacteriota</taxon>
        <taxon>Stenosarchaea group</taxon>
        <taxon>Halobacteria</taxon>
        <taxon>Halobacteriales</taxon>
        <taxon>Halobacteriaceae</taxon>
        <taxon>Halanaeroarchaeum</taxon>
    </lineage>
</organism>
<keyword evidence="12" id="KW-1185">Reference proteome</keyword>
<evidence type="ECO:0000256" key="1">
    <source>
        <dbReference type="ARBA" id="ARBA00004141"/>
    </source>
</evidence>
<dbReference type="GeneID" id="26010519"/>
<evidence type="ECO:0000256" key="4">
    <source>
        <dbReference type="ARBA" id="ARBA00022989"/>
    </source>
</evidence>
<dbReference type="OrthoDB" id="8907at2157"/>
<dbReference type="PANTHER" id="PTHR43840:SF15">
    <property type="entry name" value="MITOCHONDRIAL METAL TRANSPORTER 1-RELATED"/>
    <property type="match status" value="1"/>
</dbReference>
<comment type="subcellular location">
    <subcellularLocation>
        <location evidence="1">Membrane</location>
        <topology evidence="1">Multi-pass membrane protein</topology>
    </subcellularLocation>
</comment>
<name>A0A0F7PC01_9EURY</name>
<dbReference type="STRING" id="1604004.HLASA_1171"/>
<dbReference type="Proteomes" id="UP000069906">
    <property type="component" value="Chromosome"/>
</dbReference>
<accession>A0A0F7PC01</accession>
<evidence type="ECO:0000313" key="10">
    <source>
        <dbReference type="EMBL" id="ALG82065.1"/>
    </source>
</evidence>
<dbReference type="RefSeq" id="WP_050048399.1">
    <property type="nucleotide sequence ID" value="NZ_CP008874.1"/>
</dbReference>
<dbReference type="HOGENOM" id="CLU_013430_3_6_2"/>
<evidence type="ECO:0000313" key="9">
    <source>
        <dbReference type="EMBL" id="AKH97670.1"/>
    </source>
</evidence>
<dbReference type="InterPro" id="IPR036837">
    <property type="entry name" value="Cation_efflux_CTD_sf"/>
</dbReference>
<dbReference type="EMBL" id="CP008874">
    <property type="protein sequence ID" value="AKH97670.1"/>
    <property type="molecule type" value="Genomic_DNA"/>
</dbReference>
<dbReference type="InterPro" id="IPR050291">
    <property type="entry name" value="CDF_Transporter"/>
</dbReference>
<dbReference type="Gene3D" id="1.20.1510.10">
    <property type="entry name" value="Cation efflux protein transmembrane domain"/>
    <property type="match status" value="1"/>
</dbReference>
<evidence type="ECO:0000256" key="6">
    <source>
        <dbReference type="SAM" id="Phobius"/>
    </source>
</evidence>
<dbReference type="Proteomes" id="UP000060390">
    <property type="component" value="Chromosome"/>
</dbReference>
<dbReference type="GO" id="GO:0008324">
    <property type="term" value="F:monoatomic cation transmembrane transporter activity"/>
    <property type="evidence" value="ECO:0007669"/>
    <property type="project" value="InterPro"/>
</dbReference>
<dbReference type="InterPro" id="IPR002524">
    <property type="entry name" value="Cation_efflux"/>
</dbReference>
<feature type="transmembrane region" description="Helical" evidence="6">
    <location>
        <begin position="110"/>
        <end position="133"/>
    </location>
</feature>
<keyword evidence="2" id="KW-0813">Transport</keyword>
<dbReference type="InterPro" id="IPR058533">
    <property type="entry name" value="Cation_efflux_TM"/>
</dbReference>
<evidence type="ECO:0000259" key="8">
    <source>
        <dbReference type="Pfam" id="PF16916"/>
    </source>
</evidence>
<dbReference type="SUPFAM" id="SSF161111">
    <property type="entry name" value="Cation efflux protein transmembrane domain-like"/>
    <property type="match status" value="1"/>
</dbReference>
<protein>
    <submittedName>
        <fullName evidence="9">Cation diffusion facilitator family transporter</fullName>
    </submittedName>
</protein>
<reference evidence="11" key="2">
    <citation type="submission" date="2015-05" db="EMBL/GenBank/DDBJ databases">
        <title>Complete genome sequence of Halanaeroarchaeum sulfurireducens type strain M27-SA2, a sulfate-reducer haloarchaeon from marine anoxic lake Medee.</title>
        <authorList>
            <person name="Messina E."/>
            <person name="Kublanov I.V."/>
            <person name="Toshchakov S."/>
            <person name="Arcadi E."/>
            <person name="La Spada G."/>
            <person name="La Cono V."/>
            <person name="Yakimov M.M."/>
        </authorList>
    </citation>
    <scope>NUCLEOTIDE SEQUENCE [LARGE SCALE GENOMIC DNA]</scope>
    <source>
        <strain evidence="11">M27-SA2</strain>
    </source>
</reference>
<dbReference type="InterPro" id="IPR027469">
    <property type="entry name" value="Cation_efflux_TMD_sf"/>
</dbReference>
<keyword evidence="4 6" id="KW-1133">Transmembrane helix</keyword>
<reference evidence="9 12" key="1">
    <citation type="journal article" date="2015" name="ISME J.">
        <title>Elemental sulfur and acetate can support life of a novel strictly anaerobic haloarchaeon.</title>
        <authorList>
            <person name="Sorokin D.Y."/>
            <person name="Kublanov I.V."/>
            <person name="Gavrilov S.N."/>
            <person name="Rojo D."/>
            <person name="Roman P."/>
            <person name="Golyshin P.N."/>
            <person name="Slepak V.Z."/>
            <person name="Smedile F."/>
            <person name="Ferrer M."/>
            <person name="Messina E."/>
            <person name="La Cono V."/>
            <person name="Yakimov M.M."/>
        </authorList>
    </citation>
    <scope>NUCLEOTIDE SEQUENCE [LARGE SCALE GENOMIC DNA]</scope>
    <source>
        <strain evidence="9 12">HSR2</strain>
    </source>
</reference>
<dbReference type="EMBL" id="CP011564">
    <property type="protein sequence ID" value="ALG82065.1"/>
    <property type="molecule type" value="Genomic_DNA"/>
</dbReference>
<keyword evidence="5 6" id="KW-0472">Membrane</keyword>
<sequence>MDEDRWTFVRTSWVNVVGNVAKIVVEGAIGLTFGSLALIADAAHSLADLLASVIVLVWGRLAFEGPDRGHPHGHERVEPLTALFVGATLVLLAFKLLWDSGTGIIEGPSVVYSPYLVGGLAFAILDMIVVYWYTERSNRSLGSPALDALGKDALNDVYTSMAAVVGVFGAAIGYPVLDAIAGGLVSTLVLREGLLIMRENVDYLVGSAPPMEKLDEIRSTIRSHPAVEGVHDLRCHYVGPTIEVEFHAEIAGDLSLTDAHRVEMELRDRVLSLPNVGDVHVHLDPLGIGEWKDASEDSTQ</sequence>
<gene>
    <name evidence="10" type="ORF">HLASA_1171</name>
    <name evidence="9" type="ORF">HLASF_1183</name>
</gene>
<proteinExistence type="predicted"/>
<evidence type="ECO:0000259" key="7">
    <source>
        <dbReference type="Pfam" id="PF01545"/>
    </source>
</evidence>
<evidence type="ECO:0000256" key="2">
    <source>
        <dbReference type="ARBA" id="ARBA00022448"/>
    </source>
</evidence>
<dbReference type="Pfam" id="PF16916">
    <property type="entry name" value="ZT_dimer"/>
    <property type="match status" value="1"/>
</dbReference>
<dbReference type="Gene3D" id="3.30.70.1350">
    <property type="entry name" value="Cation efflux protein, cytoplasmic domain"/>
    <property type="match status" value="1"/>
</dbReference>
<dbReference type="SUPFAM" id="SSF160240">
    <property type="entry name" value="Cation efflux protein cytoplasmic domain-like"/>
    <property type="match status" value="1"/>
</dbReference>